<keyword evidence="2" id="KW-1185">Reference proteome</keyword>
<protein>
    <submittedName>
        <fullName evidence="1">Uncharacterized protein</fullName>
    </submittedName>
</protein>
<evidence type="ECO:0000313" key="2">
    <source>
        <dbReference type="Proteomes" id="UP000636661"/>
    </source>
</evidence>
<comment type="caution">
    <text evidence="1">The sequence shown here is derived from an EMBL/GenBank/DDBJ whole genome shotgun (WGS) entry which is preliminary data.</text>
</comment>
<proteinExistence type="predicted"/>
<dbReference type="Proteomes" id="UP000636661">
    <property type="component" value="Unassembled WGS sequence"/>
</dbReference>
<dbReference type="RefSeq" id="WP_189553927.1">
    <property type="nucleotide sequence ID" value="NZ_BMTP01000016.1"/>
</dbReference>
<reference evidence="1" key="1">
    <citation type="journal article" date="2014" name="Int. J. Syst. Evol. Microbiol.">
        <title>Complete genome sequence of Corynebacterium casei LMG S-19264T (=DSM 44701T), isolated from a smear-ripened cheese.</title>
        <authorList>
            <consortium name="US DOE Joint Genome Institute (JGI-PGF)"/>
            <person name="Walter F."/>
            <person name="Albersmeier A."/>
            <person name="Kalinowski J."/>
            <person name="Ruckert C."/>
        </authorList>
    </citation>
    <scope>NUCLEOTIDE SEQUENCE</scope>
    <source>
        <strain evidence="1">JCM 4391</strain>
    </source>
</reference>
<organism evidence="1 2">
    <name type="scientific">Streptomyces lavendofoliae</name>
    <dbReference type="NCBI Taxonomy" id="67314"/>
    <lineage>
        <taxon>Bacteria</taxon>
        <taxon>Bacillati</taxon>
        <taxon>Actinomycetota</taxon>
        <taxon>Actinomycetes</taxon>
        <taxon>Kitasatosporales</taxon>
        <taxon>Streptomycetaceae</taxon>
        <taxon>Streptomyces</taxon>
    </lineage>
</organism>
<accession>A0A918M754</accession>
<dbReference type="EMBL" id="BMTP01000016">
    <property type="protein sequence ID" value="GGU58629.1"/>
    <property type="molecule type" value="Genomic_DNA"/>
</dbReference>
<sequence length="82" mass="8703">MIEERHVRELLERSEDDAALVLVEGRAEVVAPAGLASESYRGAAVLLTRADLVDRLGTAEPSEDRVRTLAATLATMAGELGA</sequence>
<dbReference type="AlphaFoldDB" id="A0A918M754"/>
<evidence type="ECO:0000313" key="1">
    <source>
        <dbReference type="EMBL" id="GGU58629.1"/>
    </source>
</evidence>
<name>A0A918M754_9ACTN</name>
<reference evidence="1" key="2">
    <citation type="submission" date="2020-09" db="EMBL/GenBank/DDBJ databases">
        <authorList>
            <person name="Sun Q."/>
            <person name="Ohkuma M."/>
        </authorList>
    </citation>
    <scope>NUCLEOTIDE SEQUENCE</scope>
    <source>
        <strain evidence="1">JCM 4391</strain>
    </source>
</reference>
<gene>
    <name evidence="1" type="ORF">GCM10010274_54550</name>
</gene>